<dbReference type="AlphaFoldDB" id="A0A1I5SYU4"/>
<reference evidence="1 2" key="1">
    <citation type="submission" date="2016-10" db="EMBL/GenBank/DDBJ databases">
        <authorList>
            <person name="de Groot N.N."/>
        </authorList>
    </citation>
    <scope>NUCLEOTIDE SEQUENCE [LARGE SCALE GENOMIC DNA]</scope>
    <source>
        <strain evidence="2">E92,LMG 26720,CCM 7988</strain>
    </source>
</reference>
<dbReference type="EMBL" id="FOXH01000005">
    <property type="protein sequence ID" value="SFP75945.1"/>
    <property type="molecule type" value="Genomic_DNA"/>
</dbReference>
<organism evidence="1 2">
    <name type="scientific">Pseudarcicella hirudinis</name>
    <dbReference type="NCBI Taxonomy" id="1079859"/>
    <lineage>
        <taxon>Bacteria</taxon>
        <taxon>Pseudomonadati</taxon>
        <taxon>Bacteroidota</taxon>
        <taxon>Cytophagia</taxon>
        <taxon>Cytophagales</taxon>
        <taxon>Flectobacillaceae</taxon>
        <taxon>Pseudarcicella</taxon>
    </lineage>
</organism>
<evidence type="ECO:0000313" key="2">
    <source>
        <dbReference type="Proteomes" id="UP000199306"/>
    </source>
</evidence>
<sequence>MKTSTNSPIEIIDITEYPICYFRFKGQAIKVADIDSALLKSVSDVIGLDRVDIDSTTPSAYKELIIENIEDVIAYSGNHWMELHEDDYNYLEELGVMNFGHEPEKQLLQVA</sequence>
<name>A0A1I5SYU4_9BACT</name>
<protein>
    <submittedName>
        <fullName evidence="1">Uncharacterized protein</fullName>
    </submittedName>
</protein>
<keyword evidence="2" id="KW-1185">Reference proteome</keyword>
<gene>
    <name evidence="1" type="ORF">SAMN04515674_105284</name>
</gene>
<accession>A0A1I5SYU4</accession>
<evidence type="ECO:0000313" key="1">
    <source>
        <dbReference type="EMBL" id="SFP75945.1"/>
    </source>
</evidence>
<proteinExistence type="predicted"/>
<dbReference type="Proteomes" id="UP000199306">
    <property type="component" value="Unassembled WGS sequence"/>
</dbReference>
<dbReference type="STRING" id="1079859.SAMN04515674_105284"/>